<evidence type="ECO:0000313" key="3">
    <source>
        <dbReference type="Proteomes" id="UP000324632"/>
    </source>
</evidence>
<protein>
    <submittedName>
        <fullName evidence="2">Adhesion G protein-coupled receptor A2</fullName>
    </submittedName>
</protein>
<feature type="region of interest" description="Disordered" evidence="1">
    <location>
        <begin position="88"/>
        <end position="107"/>
    </location>
</feature>
<gene>
    <name evidence="2" type="ORF">E1301_Tti015784</name>
</gene>
<dbReference type="Proteomes" id="UP000324632">
    <property type="component" value="Chromosome 12"/>
</dbReference>
<name>A0A5A9NVV1_9TELE</name>
<accession>A0A5A9NVV1</accession>
<keyword evidence="3" id="KW-1185">Reference proteome</keyword>
<sequence length="127" mass="13889">MFNGEREIPLALRYELAKKSMGEQEGAGERPRGSAFRRERDVRSEAQYECDRMAEEKRRSLGIKNGIASECRVTEGCPELLSSGCSCSEERGKAHPAPGARRKVSCGGKELTETPEVSLLPSGTVSL</sequence>
<dbReference type="AlphaFoldDB" id="A0A5A9NVV1"/>
<feature type="region of interest" description="Disordered" evidence="1">
    <location>
        <begin position="19"/>
        <end position="42"/>
    </location>
</feature>
<evidence type="ECO:0000256" key="1">
    <source>
        <dbReference type="SAM" id="MobiDB-lite"/>
    </source>
</evidence>
<dbReference type="EMBL" id="SOYY01000012">
    <property type="protein sequence ID" value="KAA0713708.1"/>
    <property type="molecule type" value="Genomic_DNA"/>
</dbReference>
<keyword evidence="2" id="KW-0675">Receptor</keyword>
<comment type="caution">
    <text evidence="2">The sequence shown here is derived from an EMBL/GenBank/DDBJ whole genome shotgun (WGS) entry which is preliminary data.</text>
</comment>
<evidence type="ECO:0000313" key="2">
    <source>
        <dbReference type="EMBL" id="KAA0713708.1"/>
    </source>
</evidence>
<organism evidence="2 3">
    <name type="scientific">Triplophysa tibetana</name>
    <dbReference type="NCBI Taxonomy" id="1572043"/>
    <lineage>
        <taxon>Eukaryota</taxon>
        <taxon>Metazoa</taxon>
        <taxon>Chordata</taxon>
        <taxon>Craniata</taxon>
        <taxon>Vertebrata</taxon>
        <taxon>Euteleostomi</taxon>
        <taxon>Actinopterygii</taxon>
        <taxon>Neopterygii</taxon>
        <taxon>Teleostei</taxon>
        <taxon>Ostariophysi</taxon>
        <taxon>Cypriniformes</taxon>
        <taxon>Nemacheilidae</taxon>
        <taxon>Triplophysa</taxon>
    </lineage>
</organism>
<proteinExistence type="predicted"/>
<reference evidence="2 3" key="1">
    <citation type="journal article" date="2019" name="Mol. Ecol. Resour.">
        <title>Chromosome-level genome assembly of Triplophysa tibetana, a fish adapted to the harsh high-altitude environment of the Tibetan Plateau.</title>
        <authorList>
            <person name="Yang X."/>
            <person name="Liu H."/>
            <person name="Ma Z."/>
            <person name="Zou Y."/>
            <person name="Zou M."/>
            <person name="Mao Y."/>
            <person name="Li X."/>
            <person name="Wang H."/>
            <person name="Chen T."/>
            <person name="Wang W."/>
            <person name="Yang R."/>
        </authorList>
    </citation>
    <scope>NUCLEOTIDE SEQUENCE [LARGE SCALE GENOMIC DNA]</scope>
    <source>
        <strain evidence="2">TTIB1903HZAU</strain>
        <tissue evidence="2">Muscle</tissue>
    </source>
</reference>